<dbReference type="InterPro" id="IPR010432">
    <property type="entry name" value="RDD"/>
</dbReference>
<dbReference type="Pfam" id="PF06271">
    <property type="entry name" value="RDD"/>
    <property type="match status" value="1"/>
</dbReference>
<feature type="domain" description="RDD" evidence="8">
    <location>
        <begin position="26"/>
        <end position="136"/>
    </location>
</feature>
<sequence length="145" mass="15418">MSNPYEQYPDPTRANSPQPQAPALADWPLRVGSALIDGLIIAVPFAIAYYAIAAALGFLILLAGVVGFGYLEGTTGQTPGKRVVGLRTVRLADGALLGAGLGIARRLAHVVDGIPCYVGYLWPLWDAKRQTFADKIVSSVVIRVQ</sequence>
<keyword evidence="2" id="KW-1003">Cell membrane</keyword>
<dbReference type="Proteomes" id="UP000317940">
    <property type="component" value="Unassembled WGS sequence"/>
</dbReference>
<accession>A0A561UJP7</accession>
<evidence type="ECO:0000256" key="1">
    <source>
        <dbReference type="ARBA" id="ARBA00004651"/>
    </source>
</evidence>
<name>A0A561UJP7_9ACTN</name>
<evidence type="ECO:0000313" key="9">
    <source>
        <dbReference type="EMBL" id="TWF99566.1"/>
    </source>
</evidence>
<comment type="subcellular location">
    <subcellularLocation>
        <location evidence="1">Cell membrane</location>
        <topology evidence="1">Multi-pass membrane protein</topology>
    </subcellularLocation>
</comment>
<dbReference type="EMBL" id="VIWT01000001">
    <property type="protein sequence ID" value="TWF99566.1"/>
    <property type="molecule type" value="Genomic_DNA"/>
</dbReference>
<reference evidence="9 10" key="1">
    <citation type="submission" date="2019-06" db="EMBL/GenBank/DDBJ databases">
        <title>Sequencing the genomes of 1000 actinobacteria strains.</title>
        <authorList>
            <person name="Klenk H.-P."/>
        </authorList>
    </citation>
    <scope>NUCLEOTIDE SEQUENCE [LARGE SCALE GENOMIC DNA]</scope>
    <source>
        <strain evidence="9 10">DSM 44826</strain>
    </source>
</reference>
<evidence type="ECO:0000256" key="4">
    <source>
        <dbReference type="ARBA" id="ARBA00022989"/>
    </source>
</evidence>
<feature type="transmembrane region" description="Helical" evidence="7">
    <location>
        <begin position="47"/>
        <end position="71"/>
    </location>
</feature>
<protein>
    <submittedName>
        <fullName evidence="9">Putative RDD family membrane protein YckC</fullName>
    </submittedName>
</protein>
<evidence type="ECO:0000256" key="6">
    <source>
        <dbReference type="SAM" id="MobiDB-lite"/>
    </source>
</evidence>
<keyword evidence="3 7" id="KW-0812">Transmembrane</keyword>
<evidence type="ECO:0000256" key="5">
    <source>
        <dbReference type="ARBA" id="ARBA00023136"/>
    </source>
</evidence>
<evidence type="ECO:0000256" key="7">
    <source>
        <dbReference type="SAM" id="Phobius"/>
    </source>
</evidence>
<dbReference type="PANTHER" id="PTHR36115">
    <property type="entry name" value="PROLINE-RICH ANTIGEN HOMOLOG-RELATED"/>
    <property type="match status" value="1"/>
</dbReference>
<dbReference type="OrthoDB" id="9793824at2"/>
<proteinExistence type="predicted"/>
<organism evidence="9 10">
    <name type="scientific">Kitasatospora viridis</name>
    <dbReference type="NCBI Taxonomy" id="281105"/>
    <lineage>
        <taxon>Bacteria</taxon>
        <taxon>Bacillati</taxon>
        <taxon>Actinomycetota</taxon>
        <taxon>Actinomycetes</taxon>
        <taxon>Kitasatosporales</taxon>
        <taxon>Streptomycetaceae</taxon>
        <taxon>Kitasatospora</taxon>
    </lineage>
</organism>
<dbReference type="AlphaFoldDB" id="A0A561UJP7"/>
<dbReference type="InterPro" id="IPR051791">
    <property type="entry name" value="Pra-immunoreactive"/>
</dbReference>
<evidence type="ECO:0000256" key="3">
    <source>
        <dbReference type="ARBA" id="ARBA00022692"/>
    </source>
</evidence>
<evidence type="ECO:0000256" key="2">
    <source>
        <dbReference type="ARBA" id="ARBA00022475"/>
    </source>
</evidence>
<evidence type="ECO:0000313" key="10">
    <source>
        <dbReference type="Proteomes" id="UP000317940"/>
    </source>
</evidence>
<dbReference type="GO" id="GO:0005886">
    <property type="term" value="C:plasma membrane"/>
    <property type="evidence" value="ECO:0007669"/>
    <property type="project" value="UniProtKB-SubCell"/>
</dbReference>
<keyword evidence="4 7" id="KW-1133">Transmembrane helix</keyword>
<keyword evidence="10" id="KW-1185">Reference proteome</keyword>
<feature type="region of interest" description="Disordered" evidence="6">
    <location>
        <begin position="1"/>
        <end position="20"/>
    </location>
</feature>
<dbReference type="RefSeq" id="WP_145905798.1">
    <property type="nucleotide sequence ID" value="NZ_BAAAMZ010000006.1"/>
</dbReference>
<dbReference type="PANTHER" id="PTHR36115:SF6">
    <property type="entry name" value="PROLINE-RICH ANTIGEN HOMOLOG"/>
    <property type="match status" value="1"/>
</dbReference>
<keyword evidence="5 7" id="KW-0472">Membrane</keyword>
<gene>
    <name evidence="9" type="ORF">FHX73_113413</name>
</gene>
<comment type="caution">
    <text evidence="9">The sequence shown here is derived from an EMBL/GenBank/DDBJ whole genome shotgun (WGS) entry which is preliminary data.</text>
</comment>
<evidence type="ECO:0000259" key="8">
    <source>
        <dbReference type="Pfam" id="PF06271"/>
    </source>
</evidence>